<evidence type="ECO:0000259" key="2">
    <source>
        <dbReference type="Pfam" id="PF00646"/>
    </source>
</evidence>
<reference evidence="3" key="5">
    <citation type="journal article" date="2021" name="G3 (Bethesda)">
        <title>Aegilops tauschii genome assembly Aet v5.0 features greater sequence contiguity and improved annotation.</title>
        <authorList>
            <person name="Wang L."/>
            <person name="Zhu T."/>
            <person name="Rodriguez J.C."/>
            <person name="Deal K.R."/>
            <person name="Dubcovsky J."/>
            <person name="McGuire P.E."/>
            <person name="Lux T."/>
            <person name="Spannagl M."/>
            <person name="Mayer K.F.X."/>
            <person name="Baldrich P."/>
            <person name="Meyers B.C."/>
            <person name="Huo N."/>
            <person name="Gu Y.Q."/>
            <person name="Zhou H."/>
            <person name="Devos K.M."/>
            <person name="Bennetzen J.L."/>
            <person name="Unver T."/>
            <person name="Budak H."/>
            <person name="Gulick P.J."/>
            <person name="Galiba G."/>
            <person name="Kalapos B."/>
            <person name="Nelson D.R."/>
            <person name="Li P."/>
            <person name="You F.M."/>
            <person name="Luo M.C."/>
            <person name="Dvorak J."/>
        </authorList>
    </citation>
    <scope>NUCLEOTIDE SEQUENCE [LARGE SCALE GENOMIC DNA]</scope>
    <source>
        <strain evidence="3">cv. AL8/78</strain>
    </source>
</reference>
<dbReference type="Pfam" id="PF00646">
    <property type="entry name" value="F-box"/>
    <property type="match status" value="1"/>
</dbReference>
<dbReference type="PANTHER" id="PTHR32133:SF251">
    <property type="entry name" value="F-BOX DOMAIN-CONTAINING PROTEIN"/>
    <property type="match status" value="1"/>
</dbReference>
<reference evidence="3" key="4">
    <citation type="submission" date="2019-03" db="UniProtKB">
        <authorList>
            <consortium name="EnsemblPlants"/>
        </authorList>
    </citation>
    <scope>IDENTIFICATION</scope>
</reference>
<evidence type="ECO:0000313" key="4">
    <source>
        <dbReference type="Proteomes" id="UP000015105"/>
    </source>
</evidence>
<accession>A0A453HJL7</accession>
<dbReference type="EnsemblPlants" id="AET4Gv20209700.1">
    <property type="protein sequence ID" value="AET4Gv20209700.1"/>
    <property type="gene ID" value="AET4Gv20209700"/>
</dbReference>
<dbReference type="Proteomes" id="UP000015105">
    <property type="component" value="Chromosome 4D"/>
</dbReference>
<sequence>RRGRVVRRSPSVAHQSETPPNPRTRRRPPMAPLVDDVTAEILLRLPPDEPEHLFRAALVCKPWLRVLCDPGFRRRYRTFHGTPPLLGLLHRLQVIQGDPAPRLAPTTSAPLSPYPDCDRSRALDCGHGRVLLHVWVRGRGWHLTVWDPVTGDQQSLPEPGIPWLIYSAAVFCPVAGCDHLDCHGGPFRVVFVATDDYDELVKAAVYSSETAAWSTPVTLDDGCESYVRHRRDVLAADGSFYYIPYVEPRRGAVIGDETYFTLREGNTIIRYDWAKNCISMVDPPDPNVYDDIALMVMEDSSLGFPCLENSSLYLFSRKVNAEWVCCRAIKLETVIPVADPDEEPVVVGCAEGVGVIFVSTHVGLFTIKLNSGLVKKVAESGKYFSVLPYMSFYTPDRGRFSSLARLTDV</sequence>
<feature type="region of interest" description="Disordered" evidence="1">
    <location>
        <begin position="1"/>
        <end position="30"/>
    </location>
</feature>
<feature type="domain" description="F-box" evidence="2">
    <location>
        <begin position="33"/>
        <end position="74"/>
    </location>
</feature>
<evidence type="ECO:0000256" key="1">
    <source>
        <dbReference type="SAM" id="MobiDB-lite"/>
    </source>
</evidence>
<name>A0A453HJL7_AEGTS</name>
<reference evidence="3" key="3">
    <citation type="journal article" date="2017" name="Nature">
        <title>Genome sequence of the progenitor of the wheat D genome Aegilops tauschii.</title>
        <authorList>
            <person name="Luo M.C."/>
            <person name="Gu Y.Q."/>
            <person name="Puiu D."/>
            <person name="Wang H."/>
            <person name="Twardziok S.O."/>
            <person name="Deal K.R."/>
            <person name="Huo N."/>
            <person name="Zhu T."/>
            <person name="Wang L."/>
            <person name="Wang Y."/>
            <person name="McGuire P.E."/>
            <person name="Liu S."/>
            <person name="Long H."/>
            <person name="Ramasamy R.K."/>
            <person name="Rodriguez J.C."/>
            <person name="Van S.L."/>
            <person name="Yuan L."/>
            <person name="Wang Z."/>
            <person name="Xia Z."/>
            <person name="Xiao L."/>
            <person name="Anderson O.D."/>
            <person name="Ouyang S."/>
            <person name="Liang Y."/>
            <person name="Zimin A.V."/>
            <person name="Pertea G."/>
            <person name="Qi P."/>
            <person name="Bennetzen J.L."/>
            <person name="Dai X."/>
            <person name="Dawson M.W."/>
            <person name="Muller H.G."/>
            <person name="Kugler K."/>
            <person name="Rivarola-Duarte L."/>
            <person name="Spannagl M."/>
            <person name="Mayer K.F.X."/>
            <person name="Lu F.H."/>
            <person name="Bevan M.W."/>
            <person name="Leroy P."/>
            <person name="Li P."/>
            <person name="You F.M."/>
            <person name="Sun Q."/>
            <person name="Liu Z."/>
            <person name="Lyons E."/>
            <person name="Wicker T."/>
            <person name="Salzberg S.L."/>
            <person name="Devos K.M."/>
            <person name="Dvorak J."/>
        </authorList>
    </citation>
    <scope>NUCLEOTIDE SEQUENCE [LARGE SCALE GENOMIC DNA]</scope>
    <source>
        <strain evidence="3">cv. AL8/78</strain>
    </source>
</reference>
<dbReference type="InterPro" id="IPR001810">
    <property type="entry name" value="F-box_dom"/>
</dbReference>
<reference evidence="4" key="2">
    <citation type="journal article" date="2017" name="Nat. Plants">
        <title>The Aegilops tauschii genome reveals multiple impacts of transposons.</title>
        <authorList>
            <person name="Zhao G."/>
            <person name="Zou C."/>
            <person name="Li K."/>
            <person name="Wang K."/>
            <person name="Li T."/>
            <person name="Gao L."/>
            <person name="Zhang X."/>
            <person name="Wang H."/>
            <person name="Yang Z."/>
            <person name="Liu X."/>
            <person name="Jiang W."/>
            <person name="Mao L."/>
            <person name="Kong X."/>
            <person name="Jiao Y."/>
            <person name="Jia J."/>
        </authorList>
    </citation>
    <scope>NUCLEOTIDE SEQUENCE [LARGE SCALE GENOMIC DNA]</scope>
    <source>
        <strain evidence="4">cv. AL8/78</strain>
    </source>
</reference>
<organism evidence="3 4">
    <name type="scientific">Aegilops tauschii subsp. strangulata</name>
    <name type="common">Goatgrass</name>
    <dbReference type="NCBI Taxonomy" id="200361"/>
    <lineage>
        <taxon>Eukaryota</taxon>
        <taxon>Viridiplantae</taxon>
        <taxon>Streptophyta</taxon>
        <taxon>Embryophyta</taxon>
        <taxon>Tracheophyta</taxon>
        <taxon>Spermatophyta</taxon>
        <taxon>Magnoliopsida</taxon>
        <taxon>Liliopsida</taxon>
        <taxon>Poales</taxon>
        <taxon>Poaceae</taxon>
        <taxon>BOP clade</taxon>
        <taxon>Pooideae</taxon>
        <taxon>Triticodae</taxon>
        <taxon>Triticeae</taxon>
        <taxon>Triticinae</taxon>
        <taxon>Aegilops</taxon>
    </lineage>
</organism>
<keyword evidence="4" id="KW-1185">Reference proteome</keyword>
<protein>
    <recommendedName>
        <fullName evidence="2">F-box domain-containing protein</fullName>
    </recommendedName>
</protein>
<proteinExistence type="predicted"/>
<dbReference type="InterPro" id="IPR036047">
    <property type="entry name" value="F-box-like_dom_sf"/>
</dbReference>
<evidence type="ECO:0000313" key="3">
    <source>
        <dbReference type="EnsemblPlants" id="AET4Gv20209700.1"/>
    </source>
</evidence>
<dbReference type="PANTHER" id="PTHR32133">
    <property type="entry name" value="OS07G0120400 PROTEIN"/>
    <property type="match status" value="1"/>
</dbReference>
<dbReference type="SUPFAM" id="SSF81383">
    <property type="entry name" value="F-box domain"/>
    <property type="match status" value="1"/>
</dbReference>
<reference evidence="4" key="1">
    <citation type="journal article" date="2014" name="Science">
        <title>Ancient hybridizations among the ancestral genomes of bread wheat.</title>
        <authorList>
            <consortium name="International Wheat Genome Sequencing Consortium,"/>
            <person name="Marcussen T."/>
            <person name="Sandve S.R."/>
            <person name="Heier L."/>
            <person name="Spannagl M."/>
            <person name="Pfeifer M."/>
            <person name="Jakobsen K.S."/>
            <person name="Wulff B.B."/>
            <person name="Steuernagel B."/>
            <person name="Mayer K.F."/>
            <person name="Olsen O.A."/>
        </authorList>
    </citation>
    <scope>NUCLEOTIDE SEQUENCE [LARGE SCALE GENOMIC DNA]</scope>
    <source>
        <strain evidence="4">cv. AL8/78</strain>
    </source>
</reference>
<dbReference type="STRING" id="200361.A0A453HJL7"/>
<dbReference type="AlphaFoldDB" id="A0A453HJL7"/>
<dbReference type="Gramene" id="AET4Gv20209700.1">
    <property type="protein sequence ID" value="AET4Gv20209700.1"/>
    <property type="gene ID" value="AET4Gv20209700"/>
</dbReference>